<protein>
    <submittedName>
        <fullName evidence="7">HlyD family secretion protein</fullName>
    </submittedName>
</protein>
<feature type="domain" description="YbhG-like alpha-helical hairpin" evidence="5">
    <location>
        <begin position="128"/>
        <end position="218"/>
    </location>
</feature>
<evidence type="ECO:0000259" key="6">
    <source>
        <dbReference type="Pfam" id="PF25954"/>
    </source>
</evidence>
<sequence>MKRKVILAIAALAILVLTGWLIHSCTNPKDSFVYSGTIETREIQIGSKIGGRVTDVLVEEGQAVKAGSILVRFEFDDLKDQRAQVQAQFEQAQADYHRLQRGYRPEEIAQAQATAQEQRAMLDAAQNGPRSQELQQAQAEYAAANADAINAQTNFERMQTLVRGDTISRQQFDNAKATRDATAQKAESLRQRLALLQAGTRKEDIQAALQRYRQAQAASDLMQRGYRKEDIDSGRAKMDEAQARINQLDVQLKEAELSAPADGIVQTVSVRTGDLVGPGRIVVTMLESSQLWVKVYVPETDLAAVRVGQSTHVEVDSLHGRPFTGHIQEIAAQAEFLPRNVQTPDDRQHQVFGVKVRVDNPDGVLKSGMSATVRLQ</sequence>
<proteinExistence type="inferred from homology"/>
<dbReference type="PANTHER" id="PTHR32347:SF23">
    <property type="entry name" value="BLL5650 PROTEIN"/>
    <property type="match status" value="1"/>
</dbReference>
<reference evidence="7 8" key="1">
    <citation type="submission" date="2018-12" db="EMBL/GenBank/DDBJ databases">
        <title>Sequencing of bacterial isolates from soil warming experiment in Harvard Forest, Massachusetts, USA.</title>
        <authorList>
            <person name="Deangelis K."/>
        </authorList>
    </citation>
    <scope>NUCLEOTIDE SEQUENCE [LARGE SCALE GENOMIC DNA]</scope>
    <source>
        <strain evidence="7 8">EB153</strain>
    </source>
</reference>
<dbReference type="PANTHER" id="PTHR32347">
    <property type="entry name" value="EFFLUX SYSTEM COMPONENT YKNX-RELATED"/>
    <property type="match status" value="1"/>
</dbReference>
<dbReference type="InterPro" id="IPR059052">
    <property type="entry name" value="HH_YbhG-like"/>
</dbReference>
<dbReference type="InterPro" id="IPR058792">
    <property type="entry name" value="Beta-barrel_RND_2"/>
</dbReference>
<dbReference type="FunFam" id="2.40.30.170:FF:000010">
    <property type="entry name" value="Efflux RND transporter periplasmic adaptor subunit"/>
    <property type="match status" value="1"/>
</dbReference>
<feature type="coiled-coil region" evidence="4">
    <location>
        <begin position="75"/>
        <end position="192"/>
    </location>
</feature>
<dbReference type="RefSeq" id="WP_185827366.1">
    <property type="nucleotide sequence ID" value="NZ_RSDW01000001.1"/>
</dbReference>
<feature type="domain" description="CusB-like beta-barrel" evidence="6">
    <location>
        <begin position="290"/>
        <end position="376"/>
    </location>
</feature>
<evidence type="ECO:0000256" key="3">
    <source>
        <dbReference type="ARBA" id="ARBA00023054"/>
    </source>
</evidence>
<dbReference type="GO" id="GO:0042597">
    <property type="term" value="C:periplasmic space"/>
    <property type="evidence" value="ECO:0007669"/>
    <property type="project" value="UniProtKB-SubCell"/>
</dbReference>
<comment type="similarity">
    <text evidence="2">Belongs to the membrane fusion protein (MFP) (TC 8.A.1) family.</text>
</comment>
<gene>
    <name evidence="7" type="ORF">EDE15_4985</name>
</gene>
<dbReference type="Pfam" id="PF25954">
    <property type="entry name" value="Beta-barrel_RND_2"/>
    <property type="match status" value="1"/>
</dbReference>
<name>A0A3R9WKP2_9BACT</name>
<evidence type="ECO:0000313" key="8">
    <source>
        <dbReference type="Proteomes" id="UP000269669"/>
    </source>
</evidence>
<dbReference type="PRINTS" id="PR01490">
    <property type="entry name" value="RTXTOXIND"/>
</dbReference>
<keyword evidence="3 4" id="KW-0175">Coiled coil</keyword>
<keyword evidence="8" id="KW-1185">Reference proteome</keyword>
<dbReference type="InterPro" id="IPR050465">
    <property type="entry name" value="UPF0194_transport"/>
</dbReference>
<dbReference type="SUPFAM" id="SSF111369">
    <property type="entry name" value="HlyD-like secretion proteins"/>
    <property type="match status" value="3"/>
</dbReference>
<feature type="coiled-coil region" evidence="4">
    <location>
        <begin position="231"/>
        <end position="258"/>
    </location>
</feature>
<dbReference type="Pfam" id="PF25881">
    <property type="entry name" value="HH_YBHG"/>
    <property type="match status" value="1"/>
</dbReference>
<evidence type="ECO:0000259" key="5">
    <source>
        <dbReference type="Pfam" id="PF25881"/>
    </source>
</evidence>
<evidence type="ECO:0000256" key="2">
    <source>
        <dbReference type="ARBA" id="ARBA00009477"/>
    </source>
</evidence>
<evidence type="ECO:0000256" key="4">
    <source>
        <dbReference type="SAM" id="Coils"/>
    </source>
</evidence>
<dbReference type="AlphaFoldDB" id="A0A3R9WKP2"/>
<organism evidence="7 8">
    <name type="scientific">Edaphobacter aggregans</name>
    <dbReference type="NCBI Taxonomy" id="570835"/>
    <lineage>
        <taxon>Bacteria</taxon>
        <taxon>Pseudomonadati</taxon>
        <taxon>Acidobacteriota</taxon>
        <taxon>Terriglobia</taxon>
        <taxon>Terriglobales</taxon>
        <taxon>Acidobacteriaceae</taxon>
        <taxon>Edaphobacter</taxon>
    </lineage>
</organism>
<accession>A0A3R9WKP2</accession>
<evidence type="ECO:0000256" key="1">
    <source>
        <dbReference type="ARBA" id="ARBA00004196"/>
    </source>
</evidence>
<dbReference type="Gene3D" id="2.40.30.170">
    <property type="match status" value="1"/>
</dbReference>
<evidence type="ECO:0000313" key="7">
    <source>
        <dbReference type="EMBL" id="RSL19322.1"/>
    </source>
</evidence>
<dbReference type="Gene3D" id="1.10.287.470">
    <property type="entry name" value="Helix hairpin bin"/>
    <property type="match status" value="1"/>
</dbReference>
<comment type="subcellular location">
    <subcellularLocation>
        <location evidence="1">Cell envelope</location>
    </subcellularLocation>
</comment>
<dbReference type="Gene3D" id="2.40.50.100">
    <property type="match status" value="2"/>
</dbReference>
<comment type="caution">
    <text evidence="7">The sequence shown here is derived from an EMBL/GenBank/DDBJ whole genome shotgun (WGS) entry which is preliminary data.</text>
</comment>
<dbReference type="EMBL" id="RSDW01000001">
    <property type="protein sequence ID" value="RSL19322.1"/>
    <property type="molecule type" value="Genomic_DNA"/>
</dbReference>
<dbReference type="Proteomes" id="UP000269669">
    <property type="component" value="Unassembled WGS sequence"/>
</dbReference>